<evidence type="ECO:0000313" key="2">
    <source>
        <dbReference type="EMBL" id="SCG51789.1"/>
    </source>
</evidence>
<sequence length="249" mass="25768">MGLGGGVGRIAYDEEQAAAFAAGRGLGLGGLGAWRDAVARHLPAEPGVRLLDLGAGTGTWSAAFRQWFDADVLAVEPAAAMRARCAYPGVVGGRAEALPVAGASLDGAWISTVIHHLPDLAAVAAELRRALRPGAPVLIRSVFAGRGGGVSLFRWFPEALRVLETYPSVAEVCAAFGTAGFEPVALESVPQVSAPSLAVAAADLRRAAHTPLVLLDDADYERGVVRLRVAAERAPLAPVVDSLDLLVLR</sequence>
<evidence type="ECO:0000259" key="1">
    <source>
        <dbReference type="Pfam" id="PF08241"/>
    </source>
</evidence>
<keyword evidence="3" id="KW-1185">Reference proteome</keyword>
<dbReference type="PANTHER" id="PTHR43591">
    <property type="entry name" value="METHYLTRANSFERASE"/>
    <property type="match status" value="1"/>
</dbReference>
<dbReference type="SUPFAM" id="SSF53335">
    <property type="entry name" value="S-adenosyl-L-methionine-dependent methyltransferases"/>
    <property type="match status" value="1"/>
</dbReference>
<dbReference type="CDD" id="cd02440">
    <property type="entry name" value="AdoMet_MTases"/>
    <property type="match status" value="1"/>
</dbReference>
<dbReference type="Pfam" id="PF08241">
    <property type="entry name" value="Methyltransf_11"/>
    <property type="match status" value="1"/>
</dbReference>
<proteinExistence type="predicted"/>
<dbReference type="EMBL" id="LT607751">
    <property type="protein sequence ID" value="SCG51789.1"/>
    <property type="molecule type" value="Genomic_DNA"/>
</dbReference>
<keyword evidence="2" id="KW-0489">Methyltransferase</keyword>
<dbReference type="InterPro" id="IPR013216">
    <property type="entry name" value="Methyltransf_11"/>
</dbReference>
<dbReference type="AlphaFoldDB" id="A0A1C5I0T0"/>
<dbReference type="Gene3D" id="3.40.50.150">
    <property type="entry name" value="Vaccinia Virus protein VP39"/>
    <property type="match status" value="1"/>
</dbReference>
<dbReference type="GO" id="GO:0008757">
    <property type="term" value="F:S-adenosylmethionine-dependent methyltransferase activity"/>
    <property type="evidence" value="ECO:0007669"/>
    <property type="project" value="InterPro"/>
</dbReference>
<feature type="domain" description="Methyltransferase type 11" evidence="1">
    <location>
        <begin position="51"/>
        <end position="137"/>
    </location>
</feature>
<dbReference type="PANTHER" id="PTHR43591:SF24">
    <property type="entry name" value="2-METHOXY-6-POLYPRENYL-1,4-BENZOQUINOL METHYLASE, MITOCHONDRIAL"/>
    <property type="match status" value="1"/>
</dbReference>
<organism evidence="2 3">
    <name type="scientific">Micromonospora siamensis</name>
    <dbReference type="NCBI Taxonomy" id="299152"/>
    <lineage>
        <taxon>Bacteria</taxon>
        <taxon>Bacillati</taxon>
        <taxon>Actinomycetota</taxon>
        <taxon>Actinomycetes</taxon>
        <taxon>Micromonosporales</taxon>
        <taxon>Micromonosporaceae</taxon>
        <taxon>Micromonospora</taxon>
    </lineage>
</organism>
<protein>
    <submittedName>
        <fullName evidence="2">Methyltransferase domain-containing protein</fullName>
    </submittedName>
</protein>
<dbReference type="GO" id="GO:0032259">
    <property type="term" value="P:methylation"/>
    <property type="evidence" value="ECO:0007669"/>
    <property type="project" value="UniProtKB-KW"/>
</dbReference>
<accession>A0A1C5I0T0</accession>
<evidence type="ECO:0000313" key="3">
    <source>
        <dbReference type="Proteomes" id="UP000198210"/>
    </source>
</evidence>
<name>A0A1C5I0T0_9ACTN</name>
<keyword evidence="2" id="KW-0808">Transferase</keyword>
<dbReference type="InterPro" id="IPR029063">
    <property type="entry name" value="SAM-dependent_MTases_sf"/>
</dbReference>
<gene>
    <name evidence="2" type="ORF">GA0074704_2694</name>
</gene>
<reference evidence="2 3" key="1">
    <citation type="submission" date="2016-06" db="EMBL/GenBank/DDBJ databases">
        <authorList>
            <person name="Kjaerup R.B."/>
            <person name="Dalgaard T.S."/>
            <person name="Juul-Madsen H.R."/>
        </authorList>
    </citation>
    <scope>NUCLEOTIDE SEQUENCE [LARGE SCALE GENOMIC DNA]</scope>
    <source>
        <strain evidence="2 3">DSM 45097</strain>
    </source>
</reference>
<dbReference type="Proteomes" id="UP000198210">
    <property type="component" value="Chromosome I"/>
</dbReference>